<protein>
    <submittedName>
        <fullName evidence="1">Uncharacterized protein</fullName>
    </submittedName>
</protein>
<comment type="caution">
    <text evidence="1">The sequence shown here is derived from an EMBL/GenBank/DDBJ whole genome shotgun (WGS) entry which is preliminary data.</text>
</comment>
<keyword evidence="2" id="KW-1185">Reference proteome</keyword>
<organism evidence="1 2">
    <name type="scientific">Diacronema lutheri</name>
    <name type="common">Unicellular marine alga</name>
    <name type="synonym">Monochrysis lutheri</name>
    <dbReference type="NCBI Taxonomy" id="2081491"/>
    <lineage>
        <taxon>Eukaryota</taxon>
        <taxon>Haptista</taxon>
        <taxon>Haptophyta</taxon>
        <taxon>Pavlovophyceae</taxon>
        <taxon>Pavlovales</taxon>
        <taxon>Pavlovaceae</taxon>
        <taxon>Diacronema</taxon>
    </lineage>
</organism>
<reference evidence="1" key="1">
    <citation type="submission" date="2021-05" db="EMBL/GenBank/DDBJ databases">
        <title>The genome of the haptophyte Pavlova lutheri (Diacronema luteri, Pavlovales) - a model for lipid biosynthesis in eukaryotic algae.</title>
        <authorList>
            <person name="Hulatt C.J."/>
            <person name="Posewitz M.C."/>
        </authorList>
    </citation>
    <scope>NUCLEOTIDE SEQUENCE</scope>
    <source>
        <strain evidence="1">NIVA-4/92</strain>
    </source>
</reference>
<sequence>MLAALFAATADAPSDPRWPAPAGQDDAWLGYLRAVYGAGSTAELLAERPRESVRFAYHAHEQHERALAPLRAGVCAFRRLESCAKHCAAAPRAPLWRVQYPHDGSRARKCHGRPDPLRDMSRYGSFLERCVRGQNATGGMDAARQRQARRALVLVADGAWVEVTRVATTVNSPWQEGHSRGWSLYHEMIEKLEARRARRPSRHEQYRLPLPLAYGCWFFVAKGTGVWVNVGRSLRVDSRDQLAPRLGTRPPVDDAHTPRIGSFLLGEDTHWCTRALQLGYDSIQVAGALGGTTAGFVGRSELVVCAGACGTHRDLCGACPPPSVELRTGVRAERPCACDPLLPILNCGTSPARAARTWCPLGQNPRDVRPRPFAPDALDLSREADPARWLLSGGGAAECATHRAAALASRRVGVGAQTYAASAVPSGGADAPCCAFYYDAFVHRNFTTVRLDQPTPDTPRPQSGPH</sequence>
<dbReference type="OrthoDB" id="10626280at2759"/>
<dbReference type="Proteomes" id="UP000751190">
    <property type="component" value="Unassembled WGS sequence"/>
</dbReference>
<proteinExistence type="predicted"/>
<gene>
    <name evidence="1" type="ORF">KFE25_003722</name>
</gene>
<dbReference type="EMBL" id="JAGTXO010000067">
    <property type="protein sequence ID" value="KAG8457568.1"/>
    <property type="molecule type" value="Genomic_DNA"/>
</dbReference>
<evidence type="ECO:0000313" key="2">
    <source>
        <dbReference type="Proteomes" id="UP000751190"/>
    </source>
</evidence>
<accession>A0A8J6C7D5</accession>
<evidence type="ECO:0000313" key="1">
    <source>
        <dbReference type="EMBL" id="KAG8457568.1"/>
    </source>
</evidence>
<name>A0A8J6C7D5_DIALT</name>
<dbReference type="AlphaFoldDB" id="A0A8J6C7D5"/>